<comment type="caution">
    <text evidence="2">The sequence shown here is derived from an EMBL/GenBank/DDBJ whole genome shotgun (WGS) entry which is preliminary data.</text>
</comment>
<dbReference type="EMBL" id="JACHXJ010000006">
    <property type="protein sequence ID" value="MBB3130958.1"/>
    <property type="molecule type" value="Genomic_DNA"/>
</dbReference>
<proteinExistence type="predicted"/>
<evidence type="ECO:0000313" key="2">
    <source>
        <dbReference type="EMBL" id="MBB3130958.1"/>
    </source>
</evidence>
<evidence type="ECO:0000256" key="1">
    <source>
        <dbReference type="SAM" id="SignalP"/>
    </source>
</evidence>
<dbReference type="AlphaFoldDB" id="A0A839TZY4"/>
<name>A0A839TZY4_9BACL</name>
<organism evidence="2 3">
    <name type="scientific">Paenibacillus rhizosphaerae</name>
    <dbReference type="NCBI Taxonomy" id="297318"/>
    <lineage>
        <taxon>Bacteria</taxon>
        <taxon>Bacillati</taxon>
        <taxon>Bacillota</taxon>
        <taxon>Bacilli</taxon>
        <taxon>Bacillales</taxon>
        <taxon>Paenibacillaceae</taxon>
        <taxon>Paenibacillus</taxon>
    </lineage>
</organism>
<keyword evidence="1" id="KW-0732">Signal</keyword>
<gene>
    <name evidence="2" type="ORF">FHS19_005678</name>
</gene>
<protein>
    <submittedName>
        <fullName evidence="2">Septal ring factor EnvC (AmiA/AmiB activator)</fullName>
    </submittedName>
</protein>
<reference evidence="2 3" key="1">
    <citation type="submission" date="2020-08" db="EMBL/GenBank/DDBJ databases">
        <title>Genomic Encyclopedia of Type Strains, Phase III (KMG-III): the genomes of soil and plant-associated and newly described type strains.</title>
        <authorList>
            <person name="Whitman W."/>
        </authorList>
    </citation>
    <scope>NUCLEOTIDE SEQUENCE [LARGE SCALE GENOMIC DNA]</scope>
    <source>
        <strain evidence="2 3">CECT 5831</strain>
    </source>
</reference>
<dbReference type="RefSeq" id="WP_246426867.1">
    <property type="nucleotide sequence ID" value="NZ_JACHXJ010000006.1"/>
</dbReference>
<feature type="chain" id="PRO_5032823753" evidence="1">
    <location>
        <begin position="30"/>
        <end position="95"/>
    </location>
</feature>
<feature type="signal peptide" evidence="1">
    <location>
        <begin position="1"/>
        <end position="29"/>
    </location>
</feature>
<accession>A0A839TZY4</accession>
<dbReference type="Proteomes" id="UP000517523">
    <property type="component" value="Unassembled WGS sequence"/>
</dbReference>
<evidence type="ECO:0000313" key="3">
    <source>
        <dbReference type="Proteomes" id="UP000517523"/>
    </source>
</evidence>
<sequence length="95" mass="11330">MRRLRKTVVFMVVFLLAAVLAWPTEPVHAADSQWINQVWSDYKSYKKTVSAYQKYQEQINSAYRKLKLTSNEAAEELERTVLQDQEQWIRKLRPI</sequence>